<dbReference type="Gene3D" id="3.40.640.10">
    <property type="entry name" value="Type I PLP-dependent aspartate aminotransferase-like (Major domain)"/>
    <property type="match status" value="1"/>
</dbReference>
<evidence type="ECO:0000256" key="10">
    <source>
        <dbReference type="ARBA" id="ARBA00022898"/>
    </source>
</evidence>
<dbReference type="PRINTS" id="PR00753">
    <property type="entry name" value="ACCSYNTHASE"/>
</dbReference>
<evidence type="ECO:0000256" key="2">
    <source>
        <dbReference type="ARBA" id="ARBA00005203"/>
    </source>
</evidence>
<comment type="similarity">
    <text evidence="3 12">Belongs to the class-I pyridoxal-phosphate-dependent aminotransferase family.</text>
</comment>
<evidence type="ECO:0000313" key="15">
    <source>
        <dbReference type="Proteomes" id="UP000038040"/>
    </source>
</evidence>
<dbReference type="Proteomes" id="UP000038040">
    <property type="component" value="Unplaced"/>
</dbReference>
<organism evidence="15 16">
    <name type="scientific">Dracunculus medinensis</name>
    <name type="common">Guinea worm</name>
    <dbReference type="NCBI Taxonomy" id="318479"/>
    <lineage>
        <taxon>Eukaryota</taxon>
        <taxon>Metazoa</taxon>
        <taxon>Ecdysozoa</taxon>
        <taxon>Nematoda</taxon>
        <taxon>Chromadorea</taxon>
        <taxon>Rhabditida</taxon>
        <taxon>Spirurina</taxon>
        <taxon>Dracunculoidea</taxon>
        <taxon>Dracunculidae</taxon>
        <taxon>Dracunculus</taxon>
    </lineage>
</organism>
<keyword evidence="10 12" id="KW-0663">Pyridoxal phosphate</keyword>
<evidence type="ECO:0000256" key="13">
    <source>
        <dbReference type="PIRSR" id="PIRSR000517-1"/>
    </source>
</evidence>
<dbReference type="Gene3D" id="3.90.1150.10">
    <property type="entry name" value="Aspartate Aminotransferase, domain 1"/>
    <property type="match status" value="1"/>
</dbReference>
<comment type="function">
    <text evidence="12">Transaminase involved in tyrosine breakdown. Converts tyrosine to p-hydroxyphenylpyruvate.</text>
</comment>
<evidence type="ECO:0000256" key="4">
    <source>
        <dbReference type="ARBA" id="ARBA00011738"/>
    </source>
</evidence>
<dbReference type="InterPro" id="IPR005958">
    <property type="entry name" value="TyrNic_aminoTrfase"/>
</dbReference>
<dbReference type="InterPro" id="IPR015424">
    <property type="entry name" value="PyrdxlP-dep_Trfase"/>
</dbReference>
<name>A0A158Q3L4_DRAME</name>
<sequence>LAHYFFVRKWSHCKVSQHAAKTVNSIRRISEFATVTPNPHKAPIMLHLGDPTLNIAFRKCQVVLDAVEKALKSRAYEGYAPSIGHLEARDAIAKHFTHPDAPITAEDVILTSGCSHALQIVIESLANSGDNILIPSPGFPLYSTMMQPHLIEDRLYPLIMEENDVHIDLSKLEQLIDHRTRAIIVNNPSNPVGSAYPKSHLEDILKIAYRKRLPIIADEIYGNMVYNGSKFIPIATLKPQVPIICCDGLSKRYMVPGWRIGWIIIHNRYGALDEIYNGMINLTQKIVGPCCLIQGALPTILNEFPDDYLNEINKILSKNAEVIFYHINRIKGLTVIKPSGAMYIMIKIDLDYFKTTEAKFIKGLISEENLYCLPGEIFNAPPGYFRIVLTQPKNILYEACQRIKNFCLKLRDSNK</sequence>
<evidence type="ECO:0000256" key="5">
    <source>
        <dbReference type="ARBA" id="ARBA00012749"/>
    </source>
</evidence>
<comment type="catalytic activity">
    <reaction evidence="11 12">
        <text>L-tyrosine + 2-oxoglutarate = 3-(4-hydroxyphenyl)pyruvate + L-glutamate</text>
        <dbReference type="Rhea" id="RHEA:15093"/>
        <dbReference type="ChEBI" id="CHEBI:16810"/>
        <dbReference type="ChEBI" id="CHEBI:29985"/>
        <dbReference type="ChEBI" id="CHEBI:36242"/>
        <dbReference type="ChEBI" id="CHEBI:58315"/>
        <dbReference type="EC" id="2.6.1.5"/>
    </reaction>
</comment>
<dbReference type="GO" id="GO:0006559">
    <property type="term" value="P:L-phenylalanine catabolic process"/>
    <property type="evidence" value="ECO:0007669"/>
    <property type="project" value="UniProtKB-UniRule"/>
</dbReference>
<dbReference type="InterPro" id="IPR015422">
    <property type="entry name" value="PyrdxlP-dep_Trfase_small"/>
</dbReference>
<evidence type="ECO:0000256" key="9">
    <source>
        <dbReference type="ARBA" id="ARBA00022878"/>
    </source>
</evidence>
<feature type="modified residue" description="N6-(pyridoxal phosphate)lysine" evidence="13">
    <location>
        <position position="251"/>
    </location>
</feature>
<dbReference type="GO" id="GO:0030170">
    <property type="term" value="F:pyridoxal phosphate binding"/>
    <property type="evidence" value="ECO:0007669"/>
    <property type="project" value="InterPro"/>
</dbReference>
<dbReference type="WBParaSite" id="DME_0000265201-mRNA-1">
    <property type="protein sequence ID" value="DME_0000265201-mRNA-1"/>
    <property type="gene ID" value="DME_0000265201"/>
</dbReference>
<dbReference type="GO" id="GO:0004838">
    <property type="term" value="F:L-tyrosine-2-oxoglutarate transaminase activity"/>
    <property type="evidence" value="ECO:0007669"/>
    <property type="project" value="UniProtKB-UniRule"/>
</dbReference>
<keyword evidence="7" id="KW-0032">Aminotransferase</keyword>
<dbReference type="InterPro" id="IPR004839">
    <property type="entry name" value="Aminotransferase_I/II_large"/>
</dbReference>
<dbReference type="PANTHER" id="PTHR45744">
    <property type="entry name" value="TYROSINE AMINOTRANSFERASE"/>
    <property type="match status" value="1"/>
</dbReference>
<dbReference type="EC" id="2.6.1.5" evidence="5 12"/>
<accession>A0A158Q3L4</accession>
<evidence type="ECO:0000256" key="3">
    <source>
        <dbReference type="ARBA" id="ARBA00007441"/>
    </source>
</evidence>
<reference evidence="16" key="1">
    <citation type="submission" date="2016-04" db="UniProtKB">
        <authorList>
            <consortium name="WormBaseParasite"/>
        </authorList>
    </citation>
    <scope>IDENTIFICATION</scope>
</reference>
<dbReference type="PANTHER" id="PTHR45744:SF2">
    <property type="entry name" value="TYROSINE AMINOTRANSFERASE"/>
    <property type="match status" value="1"/>
</dbReference>
<dbReference type="CDD" id="cd00609">
    <property type="entry name" value="AAT_like"/>
    <property type="match status" value="1"/>
</dbReference>
<evidence type="ECO:0000256" key="11">
    <source>
        <dbReference type="ARBA" id="ARBA00047798"/>
    </source>
</evidence>
<dbReference type="InterPro" id="IPR005957">
    <property type="entry name" value="Tyrosine_aminoTrfase"/>
</dbReference>
<dbReference type="NCBIfam" id="TIGR01264">
    <property type="entry name" value="tyr_amTase_E"/>
    <property type="match status" value="1"/>
</dbReference>
<evidence type="ECO:0000256" key="6">
    <source>
        <dbReference type="ARBA" id="ARBA00015959"/>
    </source>
</evidence>
<dbReference type="NCBIfam" id="TIGR01265">
    <property type="entry name" value="tyr_nico_aTase"/>
    <property type="match status" value="1"/>
</dbReference>
<dbReference type="Pfam" id="PF00155">
    <property type="entry name" value="Aminotran_1_2"/>
    <property type="match status" value="1"/>
</dbReference>
<dbReference type="InterPro" id="IPR015421">
    <property type="entry name" value="PyrdxlP-dep_Trfase_major"/>
</dbReference>
<evidence type="ECO:0000256" key="12">
    <source>
        <dbReference type="PIRNR" id="PIRNR000517"/>
    </source>
</evidence>
<dbReference type="SUPFAM" id="SSF53383">
    <property type="entry name" value="PLP-dependent transferases"/>
    <property type="match status" value="1"/>
</dbReference>
<evidence type="ECO:0000256" key="7">
    <source>
        <dbReference type="ARBA" id="ARBA00022576"/>
    </source>
</evidence>
<feature type="domain" description="Aminotransferase class I/classII large" evidence="14">
    <location>
        <begin position="49"/>
        <end position="403"/>
    </location>
</feature>
<evidence type="ECO:0000313" key="16">
    <source>
        <dbReference type="WBParaSite" id="DME_0000265201-mRNA-1"/>
    </source>
</evidence>
<protein>
    <recommendedName>
        <fullName evidence="6 12">Tyrosine aminotransferase</fullName>
        <shortName evidence="12">TAT</shortName>
        <ecNumber evidence="5 12">2.6.1.5</ecNumber>
    </recommendedName>
</protein>
<keyword evidence="9" id="KW-0828">Tyrosine catabolism</keyword>
<keyword evidence="8" id="KW-0808">Transferase</keyword>
<dbReference type="PIRSF" id="PIRSF000517">
    <property type="entry name" value="Tyr_transaminase"/>
    <property type="match status" value="1"/>
</dbReference>
<dbReference type="UniPathway" id="UPA00139">
    <property type="reaction ID" value="UER00338"/>
</dbReference>
<dbReference type="GO" id="GO:0006572">
    <property type="term" value="P:L-tyrosine catabolic process"/>
    <property type="evidence" value="ECO:0007669"/>
    <property type="project" value="UniProtKB-KW"/>
</dbReference>
<dbReference type="AlphaFoldDB" id="A0A158Q3L4"/>
<proteinExistence type="inferred from homology"/>
<comment type="pathway">
    <text evidence="2 12">Amino-acid degradation; L-phenylalanine degradation; acetoacetate and fumarate from L-phenylalanine: step 2/6.</text>
</comment>
<evidence type="ECO:0000259" key="14">
    <source>
        <dbReference type="Pfam" id="PF00155"/>
    </source>
</evidence>
<evidence type="ECO:0000256" key="1">
    <source>
        <dbReference type="ARBA" id="ARBA00001933"/>
    </source>
</evidence>
<comment type="cofactor">
    <cofactor evidence="1 12 13">
        <name>pyridoxal 5'-phosphate</name>
        <dbReference type="ChEBI" id="CHEBI:597326"/>
    </cofactor>
</comment>
<comment type="subunit">
    <text evidence="4 12">Homodimer.</text>
</comment>
<evidence type="ECO:0000256" key="8">
    <source>
        <dbReference type="ARBA" id="ARBA00022679"/>
    </source>
</evidence>